<evidence type="ECO:0000313" key="2">
    <source>
        <dbReference type="EMBL" id="TKS90571.1"/>
    </source>
</evidence>
<sequence>MRRTPSQSHHQVDVCSTVSAACGQKVCGSVLESVKLSPHVRLEQPGLDKVSRERVKSSWQLLTWVWILRARERRPSTSTIVDHVSDRPSSSLRSPLSVSGR</sequence>
<evidence type="ECO:0000313" key="3">
    <source>
        <dbReference type="Proteomes" id="UP000298787"/>
    </source>
</evidence>
<dbReference type="Proteomes" id="UP000298787">
    <property type="component" value="Chromosome 22"/>
</dbReference>
<feature type="compositionally biased region" description="Low complexity" evidence="1">
    <location>
        <begin position="87"/>
        <end position="101"/>
    </location>
</feature>
<proteinExistence type="predicted"/>
<name>A0A4U5VQV9_COLLU</name>
<evidence type="ECO:0000256" key="1">
    <source>
        <dbReference type="SAM" id="MobiDB-lite"/>
    </source>
</evidence>
<dbReference type="EMBL" id="CM014099">
    <property type="protein sequence ID" value="TKS90571.1"/>
    <property type="molecule type" value="Genomic_DNA"/>
</dbReference>
<dbReference type="AlphaFoldDB" id="A0A4U5VQV9"/>
<feature type="region of interest" description="Disordered" evidence="1">
    <location>
        <begin position="75"/>
        <end position="101"/>
    </location>
</feature>
<reference evidence="2 3" key="1">
    <citation type="submission" date="2019-01" db="EMBL/GenBank/DDBJ databases">
        <title>Genome Assembly of Collichthys lucidus.</title>
        <authorList>
            <person name="Cai M."/>
            <person name="Xiao S."/>
        </authorList>
    </citation>
    <scope>NUCLEOTIDE SEQUENCE [LARGE SCALE GENOMIC DNA]</scope>
    <source>
        <strain evidence="2">JT15FE1705JMU</strain>
        <tissue evidence="2">Muscle</tissue>
    </source>
</reference>
<protein>
    <submittedName>
        <fullName evidence="2">Uncharacterized protein</fullName>
    </submittedName>
</protein>
<accession>A0A4U5VQV9</accession>
<gene>
    <name evidence="2" type="ORF">D9C73_024704</name>
</gene>
<keyword evidence="3" id="KW-1185">Reference proteome</keyword>
<organism evidence="2 3">
    <name type="scientific">Collichthys lucidus</name>
    <name type="common">Big head croaker</name>
    <name type="synonym">Sciaena lucida</name>
    <dbReference type="NCBI Taxonomy" id="240159"/>
    <lineage>
        <taxon>Eukaryota</taxon>
        <taxon>Metazoa</taxon>
        <taxon>Chordata</taxon>
        <taxon>Craniata</taxon>
        <taxon>Vertebrata</taxon>
        <taxon>Euteleostomi</taxon>
        <taxon>Actinopterygii</taxon>
        <taxon>Neopterygii</taxon>
        <taxon>Teleostei</taxon>
        <taxon>Neoteleostei</taxon>
        <taxon>Acanthomorphata</taxon>
        <taxon>Eupercaria</taxon>
        <taxon>Sciaenidae</taxon>
        <taxon>Collichthys</taxon>
    </lineage>
</organism>